<feature type="transmembrane region" description="Helical" evidence="1">
    <location>
        <begin position="34"/>
        <end position="51"/>
    </location>
</feature>
<dbReference type="InterPro" id="IPR049746">
    <property type="entry name" value="TcpD-like_C"/>
</dbReference>
<reference evidence="2 3" key="1">
    <citation type="submission" date="2016-01" db="EMBL/GenBank/DDBJ databases">
        <title>Highly variable Streptococcus oralis are common among viridans streptococci isolated from primates.</title>
        <authorList>
            <person name="Denapaite D."/>
            <person name="Rieger M."/>
            <person name="Koendgen S."/>
            <person name="Brueckner R."/>
            <person name="Ochigava I."/>
            <person name="Kappeler P."/>
            <person name="Maetz-Rensing K."/>
            <person name="Leendertz F."/>
            <person name="Hakenbeck R."/>
        </authorList>
    </citation>
    <scope>NUCLEOTIDE SEQUENCE [LARGE SCALE GENOMIC DNA]</scope>
    <source>
        <strain evidence="2 3">DD05</strain>
    </source>
</reference>
<evidence type="ECO:0000313" key="2">
    <source>
        <dbReference type="EMBL" id="KXT60865.1"/>
    </source>
</evidence>
<dbReference type="Proteomes" id="UP000070541">
    <property type="component" value="Unassembled WGS sequence"/>
</dbReference>
<dbReference type="EMBL" id="LQOG01000019">
    <property type="protein sequence ID" value="KXT60865.1"/>
    <property type="molecule type" value="Genomic_DNA"/>
</dbReference>
<dbReference type="AlphaFoldDB" id="A0A139MAS4"/>
<dbReference type="PATRIC" id="fig|1303.76.peg.636"/>
<protein>
    <submittedName>
        <fullName evidence="2">Uncharacterized protein</fullName>
    </submittedName>
</protein>
<keyword evidence="1" id="KW-1133">Transmembrane helix</keyword>
<comment type="caution">
    <text evidence="2">The sequence shown here is derived from an EMBL/GenBank/DDBJ whole genome shotgun (WGS) entry which is preliminary data.</text>
</comment>
<name>A0A139MAS4_STROR</name>
<sequence>MSFFQYLVDKLGVPLIGLFVFSKAIRAWREGKTWGILVAILTGALILWFLLSPETVLKAPATLFNKLLEVFK</sequence>
<gene>
    <name evidence="2" type="ORF">SORDD05_00605</name>
</gene>
<dbReference type="NCBIfam" id="NF040686">
    <property type="entry name" value="TcpD_dom"/>
    <property type="match status" value="1"/>
</dbReference>
<keyword evidence="1" id="KW-0472">Membrane</keyword>
<keyword evidence="1" id="KW-0812">Transmembrane</keyword>
<accession>A0A139MAS4</accession>
<proteinExistence type="predicted"/>
<evidence type="ECO:0000313" key="3">
    <source>
        <dbReference type="Proteomes" id="UP000070541"/>
    </source>
</evidence>
<dbReference type="RefSeq" id="WP_000007733.1">
    <property type="nucleotide sequence ID" value="NZ_KQ969037.1"/>
</dbReference>
<organism evidence="2 3">
    <name type="scientific">Streptococcus oralis</name>
    <dbReference type="NCBI Taxonomy" id="1303"/>
    <lineage>
        <taxon>Bacteria</taxon>
        <taxon>Bacillati</taxon>
        <taxon>Bacillota</taxon>
        <taxon>Bacilli</taxon>
        <taxon>Lactobacillales</taxon>
        <taxon>Streptococcaceae</taxon>
        <taxon>Streptococcus</taxon>
    </lineage>
</organism>
<evidence type="ECO:0000256" key="1">
    <source>
        <dbReference type="SAM" id="Phobius"/>
    </source>
</evidence>